<dbReference type="AlphaFoldDB" id="A0A2M6Z2C3"/>
<dbReference type="SUPFAM" id="SSF52833">
    <property type="entry name" value="Thioredoxin-like"/>
    <property type="match status" value="1"/>
</dbReference>
<keyword evidence="1" id="KW-1133">Transmembrane helix</keyword>
<dbReference type="Gene3D" id="3.40.30.10">
    <property type="entry name" value="Glutaredoxin"/>
    <property type="match status" value="1"/>
</dbReference>
<feature type="transmembrane region" description="Helical" evidence="1">
    <location>
        <begin position="315"/>
        <end position="339"/>
    </location>
</feature>
<reference evidence="3" key="1">
    <citation type="submission" date="2017-09" db="EMBL/GenBank/DDBJ databases">
        <title>Depth-based differentiation of microbial function through sediment-hosted aquifers and enrichment of novel symbionts in the deep terrestrial subsurface.</title>
        <authorList>
            <person name="Probst A.J."/>
            <person name="Ladd B."/>
            <person name="Jarett J.K."/>
            <person name="Geller-Mcgrath D.E."/>
            <person name="Sieber C.M.K."/>
            <person name="Emerson J.B."/>
            <person name="Anantharaman K."/>
            <person name="Thomas B.C."/>
            <person name="Malmstrom R."/>
            <person name="Stieglmeier M."/>
            <person name="Klingl A."/>
            <person name="Woyke T."/>
            <person name="Ryan C.M."/>
            <person name="Banfield J.F."/>
        </authorList>
    </citation>
    <scope>NUCLEOTIDE SEQUENCE [LARGE SCALE GENOMIC DNA]</scope>
</reference>
<gene>
    <name evidence="2" type="ORF">COS93_02250</name>
</gene>
<protein>
    <submittedName>
        <fullName evidence="2">Uncharacterized protein</fullName>
    </submittedName>
</protein>
<evidence type="ECO:0000256" key="1">
    <source>
        <dbReference type="SAM" id="Phobius"/>
    </source>
</evidence>
<sequence length="378" mass="43834">MFKKILFFIFLTLIISCFSRVVFAQEKIEIYFFYSDFCPHCAKEKEFLKELGKKYPEIEIKYYEVISNSENQKILQDFYEKYQVPKNEHGFVPVTFTPNKYFVGFNQEIAKEIEGCLKECLTEIKQAPQKIEIPFFGSIELSKFSLPILTVILGTLDGFNPCAMWILIILISLLLVQKSRKKIALVGSIFIFIEGFFYFLIMAAWLNIFLAMKYVSLIRILIGIFGISFGIWRIKDFFTWQPGVCKVVNHSKSQEKFMAKIQNILKANSVPVIILGVVVLAFGVNIVEFFCSAGFPTIYTRILSLQNLSSFQYYFYLIFYNIFYMLDDFIVFGVALITLNRFGFSDKYNRYSTLIAGILILLLGILLIFKPQLLTFTG</sequence>
<feature type="transmembrane region" description="Helical" evidence="1">
    <location>
        <begin position="270"/>
        <end position="295"/>
    </location>
</feature>
<feature type="transmembrane region" description="Helical" evidence="1">
    <location>
        <begin position="183"/>
        <end position="208"/>
    </location>
</feature>
<feature type="transmembrane region" description="Helical" evidence="1">
    <location>
        <begin position="214"/>
        <end position="232"/>
    </location>
</feature>
<dbReference type="EMBL" id="PEWP01000045">
    <property type="protein sequence ID" value="PIU46533.1"/>
    <property type="molecule type" value="Genomic_DNA"/>
</dbReference>
<accession>A0A2M6Z2C3</accession>
<organism evidence="2 3">
    <name type="scientific">bacterium (Candidatus Gribaldobacteria) CG07_land_8_20_14_0_80_33_18</name>
    <dbReference type="NCBI Taxonomy" id="2014272"/>
    <lineage>
        <taxon>Bacteria</taxon>
        <taxon>Candidatus Gribaldobacteria</taxon>
    </lineage>
</organism>
<dbReference type="PROSITE" id="PS51354">
    <property type="entry name" value="GLUTAREDOXIN_2"/>
    <property type="match status" value="1"/>
</dbReference>
<feature type="transmembrane region" description="Helical" evidence="1">
    <location>
        <begin position="158"/>
        <end position="176"/>
    </location>
</feature>
<dbReference type="PROSITE" id="PS51257">
    <property type="entry name" value="PROKAR_LIPOPROTEIN"/>
    <property type="match status" value="1"/>
</dbReference>
<proteinExistence type="predicted"/>
<evidence type="ECO:0000313" key="3">
    <source>
        <dbReference type="Proteomes" id="UP000228777"/>
    </source>
</evidence>
<name>A0A2M6Z2C3_9BACT</name>
<keyword evidence="1" id="KW-0472">Membrane</keyword>
<keyword evidence="1" id="KW-0812">Transmembrane</keyword>
<evidence type="ECO:0000313" key="2">
    <source>
        <dbReference type="EMBL" id="PIU46533.1"/>
    </source>
</evidence>
<comment type="caution">
    <text evidence="2">The sequence shown here is derived from an EMBL/GenBank/DDBJ whole genome shotgun (WGS) entry which is preliminary data.</text>
</comment>
<feature type="transmembrane region" description="Helical" evidence="1">
    <location>
        <begin position="351"/>
        <end position="369"/>
    </location>
</feature>
<dbReference type="InterPro" id="IPR036249">
    <property type="entry name" value="Thioredoxin-like_sf"/>
</dbReference>
<dbReference type="Proteomes" id="UP000228777">
    <property type="component" value="Unassembled WGS sequence"/>
</dbReference>